<protein>
    <recommendedName>
        <fullName evidence="1">GSCFA domain-containing protein</fullName>
    </recommendedName>
</protein>
<dbReference type="Pfam" id="PF08885">
    <property type="entry name" value="GSCFA"/>
    <property type="match status" value="1"/>
</dbReference>
<keyword evidence="3" id="KW-1185">Reference proteome</keyword>
<dbReference type="SUPFAM" id="SSF52266">
    <property type="entry name" value="SGNH hydrolase"/>
    <property type="match status" value="1"/>
</dbReference>
<gene>
    <name evidence="2" type="ORF">GENT5_00570</name>
</gene>
<evidence type="ECO:0000259" key="1">
    <source>
        <dbReference type="Pfam" id="PF08885"/>
    </source>
</evidence>
<accession>A0ABM7V2W6</accession>
<organism evidence="2 3">
    <name type="scientific">Flavobacterium ammoniigenes</name>
    <dbReference type="NCBI Taxonomy" id="1751095"/>
    <lineage>
        <taxon>Bacteria</taxon>
        <taxon>Pseudomonadati</taxon>
        <taxon>Bacteroidota</taxon>
        <taxon>Flavobacteriia</taxon>
        <taxon>Flavobacteriales</taxon>
        <taxon>Flavobacteriaceae</taxon>
        <taxon>Flavobacterium</taxon>
    </lineage>
</organism>
<sequence>MNFTTPVNITKSMHCVDFSSEIITIGSCFAVNMGAQLDYFKFKNTTNPFGIIFNPVSIEKLIVRSINQKKFTEEDVFFQNERFHCYEVHSDLSSTNQQELLNSLNTSLEFTYQKIKTATHILITYGTSWVYQEKNSGAVVSNCHKMPQSHFDKHLLSVASIEAAIQNTVDAIRKVNPNCSFVFTLSPVRHIKDGFVENQRSKAHLITALQNLLSDHLLDQAGYFPAYEIVMDELRDYRFYGDDLLHPSSMAIEYIWQRFRASSISETAWSTLDEVEAIQKSLLHKPFNSLAESHQKFQSKLQEKISKLQERYPFMKF</sequence>
<dbReference type="Proteomes" id="UP001319867">
    <property type="component" value="Chromosome"/>
</dbReference>
<reference evidence="2 3" key="2">
    <citation type="journal article" date="2022" name="Microorganisms">
        <title>Complete Genome Sequences of Two Flavobacterium ammonificans Strains and a Flavobacterium ammoniigenes Strain of Ammonifying Bacterioplankton Isolated from Surface River Water.</title>
        <authorList>
            <person name="Suda W."/>
            <person name="Ogata Y."/>
            <person name="Shindo C."/>
            <person name="Watanabe K."/>
        </authorList>
    </citation>
    <scope>NUCLEOTIDE SEQUENCE [LARGE SCALE GENOMIC DNA]</scope>
    <source>
        <strain evidence="2 3">GENT5</strain>
    </source>
</reference>
<evidence type="ECO:0000313" key="3">
    <source>
        <dbReference type="Proteomes" id="UP001319867"/>
    </source>
</evidence>
<name>A0ABM7V2W6_9FLAO</name>
<dbReference type="InterPro" id="IPR014982">
    <property type="entry name" value="GSCFA"/>
</dbReference>
<dbReference type="RefSeq" id="WP_229317307.1">
    <property type="nucleotide sequence ID" value="NZ_AP025184.1"/>
</dbReference>
<dbReference type="EMBL" id="AP025184">
    <property type="protein sequence ID" value="BDB53752.1"/>
    <property type="molecule type" value="Genomic_DNA"/>
</dbReference>
<reference evidence="2 3" key="1">
    <citation type="journal article" date="2022" name="Int. J. Syst. Evol. Microbiol.">
        <title>Flavobacterium ammonificans sp. nov. and Flavobacterium ammoniigenes sp. nov., ammonifying bacteria isolated from surface river water.</title>
        <authorList>
            <person name="Watanabe K."/>
            <person name="Kitamura T."/>
            <person name="Ogata Y."/>
            <person name="Shindo C."/>
            <person name="Suda W."/>
        </authorList>
    </citation>
    <scope>NUCLEOTIDE SEQUENCE [LARGE SCALE GENOMIC DNA]</scope>
    <source>
        <strain evidence="2 3">GENT5</strain>
    </source>
</reference>
<proteinExistence type="predicted"/>
<feature type="domain" description="GSCFA" evidence="1">
    <location>
        <begin position="22"/>
        <end position="259"/>
    </location>
</feature>
<evidence type="ECO:0000313" key="2">
    <source>
        <dbReference type="EMBL" id="BDB53752.1"/>
    </source>
</evidence>